<dbReference type="RefSeq" id="WP_077397231.1">
    <property type="nucleotide sequence ID" value="NZ_JATM01000007.1"/>
</dbReference>
<sequence>MIRAFLDSLHELCDSYHEVYFEVREEMEEFFCSQRKFTSFLEMLDRNYHSGIERNKLKREYFEENLIKFDGFLNNVSYFFMSVNQLIFKVLDFLDYPGNKSKISSRYLNISEKLYKLHGKGFLFKSLGEDFSLIECIKNSRNYVVVLFDDKFLETKMLPKEIFTKFRDGYFNFIKYINIYFECFRTGNVQYISCSLRSVNFYMMSMARLINRLCLAMWLMWLYR</sequence>
<organism evidence="1 2">
    <name type="scientific">Bombella intestini</name>
    <dbReference type="NCBI Taxonomy" id="1539051"/>
    <lineage>
        <taxon>Bacteria</taxon>
        <taxon>Pseudomonadati</taxon>
        <taxon>Pseudomonadota</taxon>
        <taxon>Alphaproteobacteria</taxon>
        <taxon>Acetobacterales</taxon>
        <taxon>Acetobacteraceae</taxon>
        <taxon>Bombella</taxon>
    </lineage>
</organism>
<protein>
    <submittedName>
        <fullName evidence="1">Uncharacterized protein</fullName>
    </submittedName>
</protein>
<accession>A0A1S8GN12</accession>
<dbReference type="Proteomes" id="UP000200980">
    <property type="component" value="Unassembled WGS sequence"/>
</dbReference>
<gene>
    <name evidence="1" type="ORF">AL01_09370</name>
</gene>
<dbReference type="STRING" id="1539051.AL01_09370"/>
<proteinExistence type="predicted"/>
<comment type="caution">
    <text evidence="1">The sequence shown here is derived from an EMBL/GenBank/DDBJ whole genome shotgun (WGS) entry which is preliminary data.</text>
</comment>
<keyword evidence="2" id="KW-1185">Reference proteome</keyword>
<name>A0A1S8GN12_9PROT</name>
<dbReference type="AlphaFoldDB" id="A0A1S8GN12"/>
<reference evidence="1 2" key="1">
    <citation type="journal article" date="2016" name="PLoS ONE">
        <title>Whole-Genome Sequence Analysis of Bombella intestini LMG 28161T, a Novel Acetic Acid Bacterium Isolated from the Crop of a Red-Tailed Bumble Bee, Bombus lapidarius.</title>
        <authorList>
            <person name="Li L."/>
            <person name="Illeghems K."/>
            <person name="Van Kerrebroeck S."/>
            <person name="Borremans W."/>
            <person name="Cleenwerck I."/>
            <person name="Smagghe G."/>
            <person name="De Vuyst L."/>
            <person name="Vandamme P."/>
        </authorList>
    </citation>
    <scope>NUCLEOTIDE SEQUENCE [LARGE SCALE GENOMIC DNA]</scope>
    <source>
        <strain evidence="1 2">R-52487</strain>
    </source>
</reference>
<evidence type="ECO:0000313" key="2">
    <source>
        <dbReference type="Proteomes" id="UP000200980"/>
    </source>
</evidence>
<evidence type="ECO:0000313" key="1">
    <source>
        <dbReference type="EMBL" id="OOL17010.1"/>
    </source>
</evidence>
<dbReference type="EMBL" id="JATM01000007">
    <property type="protein sequence ID" value="OOL17010.1"/>
    <property type="molecule type" value="Genomic_DNA"/>
</dbReference>